<keyword evidence="1" id="KW-0645">Protease</keyword>
<dbReference type="RefSeq" id="WP_116414526.1">
    <property type="nucleotide sequence ID" value="NZ_NBWZ01000001.1"/>
</dbReference>
<feature type="region of interest" description="Disordered" evidence="3">
    <location>
        <begin position="1"/>
        <end position="25"/>
    </location>
</feature>
<dbReference type="PANTHER" id="PTHR43343">
    <property type="entry name" value="PEPTIDASE S12"/>
    <property type="match status" value="1"/>
</dbReference>
<feature type="region of interest" description="Disordered" evidence="3">
    <location>
        <begin position="74"/>
        <end position="136"/>
    </location>
</feature>
<dbReference type="PRINTS" id="PR00834">
    <property type="entry name" value="PROTEASES2C"/>
</dbReference>
<dbReference type="InterPro" id="IPR051201">
    <property type="entry name" value="Chloro_Bact_Ser_Proteases"/>
</dbReference>
<keyword evidence="4" id="KW-1133">Transmembrane helix</keyword>
<dbReference type="GO" id="GO:0004252">
    <property type="term" value="F:serine-type endopeptidase activity"/>
    <property type="evidence" value="ECO:0007669"/>
    <property type="project" value="InterPro"/>
</dbReference>
<dbReference type="Pfam" id="PF13365">
    <property type="entry name" value="Trypsin_2"/>
    <property type="match status" value="1"/>
</dbReference>
<proteinExistence type="predicted"/>
<dbReference type="InterPro" id="IPR001940">
    <property type="entry name" value="Peptidase_S1C"/>
</dbReference>
<organism evidence="6 7">
    <name type="scientific">Subtercola boreus</name>
    <dbReference type="NCBI Taxonomy" id="120213"/>
    <lineage>
        <taxon>Bacteria</taxon>
        <taxon>Bacillati</taxon>
        <taxon>Actinomycetota</taxon>
        <taxon>Actinomycetes</taxon>
        <taxon>Micrococcales</taxon>
        <taxon>Microbacteriaceae</taxon>
        <taxon>Subtercola</taxon>
    </lineage>
</organism>
<dbReference type="OrthoDB" id="73775at2"/>
<feature type="transmembrane region" description="Helical" evidence="4">
    <location>
        <begin position="35"/>
        <end position="64"/>
    </location>
</feature>
<evidence type="ECO:0000256" key="2">
    <source>
        <dbReference type="ARBA" id="ARBA00022801"/>
    </source>
</evidence>
<dbReference type="InterPro" id="IPR001478">
    <property type="entry name" value="PDZ"/>
</dbReference>
<name>A0A3E0VHI3_9MICO</name>
<dbReference type="PANTHER" id="PTHR43343:SF3">
    <property type="entry name" value="PROTEASE DO-LIKE 8, CHLOROPLASTIC"/>
    <property type="match status" value="1"/>
</dbReference>
<evidence type="ECO:0000313" key="6">
    <source>
        <dbReference type="EMBL" id="RFA09129.1"/>
    </source>
</evidence>
<reference evidence="6 7" key="1">
    <citation type="submission" date="2017-04" db="EMBL/GenBank/DDBJ databases">
        <title>Comparative genome analysis of Subtercola boreus.</title>
        <authorList>
            <person name="Cho Y.-J."/>
            <person name="Cho A."/>
            <person name="Kim O.-S."/>
            <person name="Lee J.-I."/>
        </authorList>
    </citation>
    <scope>NUCLEOTIDE SEQUENCE [LARGE SCALE GENOMIC DNA]</scope>
    <source>
        <strain evidence="6 7">K300</strain>
    </source>
</reference>
<dbReference type="Proteomes" id="UP000256486">
    <property type="component" value="Unassembled WGS sequence"/>
</dbReference>
<comment type="caution">
    <text evidence="6">The sequence shown here is derived from an EMBL/GenBank/DDBJ whole genome shotgun (WGS) entry which is preliminary data.</text>
</comment>
<dbReference type="InterPro" id="IPR009003">
    <property type="entry name" value="Peptidase_S1_PA"/>
</dbReference>
<evidence type="ECO:0000256" key="4">
    <source>
        <dbReference type="SAM" id="Phobius"/>
    </source>
</evidence>
<feature type="domain" description="PDZ" evidence="5">
    <location>
        <begin position="355"/>
        <end position="444"/>
    </location>
</feature>
<sequence>MQTPESQPQPEFHEAVPAAAGTATRERRIWRPRNFLILGASAAALAVACTSVGLTLGVGVPLALNAAAAASGTSSSSSLLDTRGSGSGSGTSTLPNGGYGSFGSGSGSSGSSGSGSTGSGSSGSGTSGSGTGTATQSATTATADQAVGVVLINTVLKYEGAEAAGTGIILTSDGEILTNNHVVEGSTSISVTIASTGKTYTATVVGTDATHDVAVLKLEGASGLTPASLDTSEDLAVGDAITGVGNAGGTGTLSAAAGTVTGLDQSVTTQAEGSAAGETLDGMIQVEADIQSGDSGGPLYDADGEVVGIDTAASSGSSVVTGFAIPITDALSIAKQIDSGAATSTITIGLPAFLGIEVASSSTGSSTYPGSGTAGGTGTGTSTVAGATVAGVIDGTPAATAGLAAGDVITAVDGTSVASGSALTSTLKTYKVGDTVTLTYTDASGASQTATATLIAGPAA</sequence>
<dbReference type="SUPFAM" id="SSF50494">
    <property type="entry name" value="Trypsin-like serine proteases"/>
    <property type="match status" value="1"/>
</dbReference>
<dbReference type="EMBL" id="NBWZ01000001">
    <property type="protein sequence ID" value="RFA09129.1"/>
    <property type="molecule type" value="Genomic_DNA"/>
</dbReference>
<evidence type="ECO:0000256" key="1">
    <source>
        <dbReference type="ARBA" id="ARBA00022670"/>
    </source>
</evidence>
<feature type="compositionally biased region" description="Low complexity" evidence="3">
    <location>
        <begin position="74"/>
        <end position="96"/>
    </location>
</feature>
<dbReference type="SUPFAM" id="SSF50156">
    <property type="entry name" value="PDZ domain-like"/>
    <property type="match status" value="1"/>
</dbReference>
<dbReference type="Gene3D" id="2.30.42.10">
    <property type="match status" value="1"/>
</dbReference>
<dbReference type="PROSITE" id="PS50106">
    <property type="entry name" value="PDZ"/>
    <property type="match status" value="1"/>
</dbReference>
<gene>
    <name evidence="6" type="ORF">B7R54_07735</name>
</gene>
<keyword evidence="4" id="KW-0812">Transmembrane</keyword>
<evidence type="ECO:0000256" key="3">
    <source>
        <dbReference type="SAM" id="MobiDB-lite"/>
    </source>
</evidence>
<dbReference type="AlphaFoldDB" id="A0A3E0VHI3"/>
<evidence type="ECO:0000313" key="7">
    <source>
        <dbReference type="Proteomes" id="UP000256486"/>
    </source>
</evidence>
<keyword evidence="4" id="KW-0472">Membrane</keyword>
<dbReference type="Gene3D" id="2.40.10.120">
    <property type="match status" value="1"/>
</dbReference>
<accession>A0A3E0VHI3</accession>
<dbReference type="SMART" id="SM00228">
    <property type="entry name" value="PDZ"/>
    <property type="match status" value="1"/>
</dbReference>
<keyword evidence="2" id="KW-0378">Hydrolase</keyword>
<dbReference type="InterPro" id="IPR036034">
    <property type="entry name" value="PDZ_sf"/>
</dbReference>
<protein>
    <recommendedName>
        <fullName evidence="5">PDZ domain-containing protein</fullName>
    </recommendedName>
</protein>
<feature type="compositionally biased region" description="Gly residues" evidence="3">
    <location>
        <begin position="97"/>
        <end position="131"/>
    </location>
</feature>
<dbReference type="Pfam" id="PF13180">
    <property type="entry name" value="PDZ_2"/>
    <property type="match status" value="1"/>
</dbReference>
<keyword evidence="7" id="KW-1185">Reference proteome</keyword>
<dbReference type="GO" id="GO:0006508">
    <property type="term" value="P:proteolysis"/>
    <property type="evidence" value="ECO:0007669"/>
    <property type="project" value="UniProtKB-KW"/>
</dbReference>
<evidence type="ECO:0000259" key="5">
    <source>
        <dbReference type="PROSITE" id="PS50106"/>
    </source>
</evidence>